<dbReference type="AlphaFoldDB" id="A0A398CER0"/>
<evidence type="ECO:0000256" key="1">
    <source>
        <dbReference type="SAM" id="Phobius"/>
    </source>
</evidence>
<name>A0A398CER0_9BURK</name>
<sequence>MTSENPPPPLDAALHQDELIRPVAHLRLKAFALLVFTLLLVVGSALYLLYARGAFEPTQRLVLKADDSEGVVVGMDMTFSGFPIGRVRRIELATDGSARILIDVPQKDAHWLRQSSVFTLVRGIVGGTGIRAYTGIMNDPPLQDGAERPVLRGDATAEIPQLMASARELLGNLTAMTDPDAALGASLGNVRTLTERLQGPGGALSVLMGGDADAKKIVQTLDRTNALLARIDRMAAHADEQVFGKEGVMPEARATVVELRKLLADARTSLTKVDAVLVEAQAVGANVREGTTDLGALRADVEASLRKVDSLVNDINRRWPFAREKEMVLP</sequence>
<evidence type="ECO:0000313" key="3">
    <source>
        <dbReference type="EMBL" id="RID99508.1"/>
    </source>
</evidence>
<dbReference type="Pfam" id="PF02470">
    <property type="entry name" value="MlaD"/>
    <property type="match status" value="1"/>
</dbReference>
<keyword evidence="1" id="KW-0812">Transmembrane</keyword>
<protein>
    <submittedName>
        <fullName evidence="3">MCE family protein</fullName>
    </submittedName>
</protein>
<dbReference type="InterPro" id="IPR052336">
    <property type="entry name" value="MlaD_Phospholipid_Transporter"/>
</dbReference>
<organism evidence="3 4">
    <name type="scientific">Simplicispira hankyongi</name>
    <dbReference type="NCBI Taxonomy" id="2315688"/>
    <lineage>
        <taxon>Bacteria</taxon>
        <taxon>Pseudomonadati</taxon>
        <taxon>Pseudomonadota</taxon>
        <taxon>Betaproteobacteria</taxon>
        <taxon>Burkholderiales</taxon>
        <taxon>Comamonadaceae</taxon>
        <taxon>Simplicispira</taxon>
    </lineage>
</organism>
<feature type="domain" description="Mce/MlaD" evidence="2">
    <location>
        <begin position="58"/>
        <end position="120"/>
    </location>
</feature>
<dbReference type="EMBL" id="QXJC01000001">
    <property type="protein sequence ID" value="RID99508.1"/>
    <property type="molecule type" value="Genomic_DNA"/>
</dbReference>
<evidence type="ECO:0000313" key="4">
    <source>
        <dbReference type="Proteomes" id="UP000266302"/>
    </source>
</evidence>
<gene>
    <name evidence="3" type="ORF">D3F03_03585</name>
</gene>
<keyword evidence="4" id="KW-1185">Reference proteome</keyword>
<accession>A0A398CER0</accession>
<dbReference type="InterPro" id="IPR003399">
    <property type="entry name" value="Mce/MlaD"/>
</dbReference>
<dbReference type="OrthoDB" id="8770832at2"/>
<dbReference type="PANTHER" id="PTHR33371">
    <property type="entry name" value="INTERMEMBRANE PHOSPHOLIPID TRANSPORT SYSTEM BINDING PROTEIN MLAD-RELATED"/>
    <property type="match status" value="1"/>
</dbReference>
<feature type="transmembrane region" description="Helical" evidence="1">
    <location>
        <begin position="30"/>
        <end position="50"/>
    </location>
</feature>
<keyword evidence="1" id="KW-1133">Transmembrane helix</keyword>
<comment type="caution">
    <text evidence="3">The sequence shown here is derived from an EMBL/GenBank/DDBJ whole genome shotgun (WGS) entry which is preliminary data.</text>
</comment>
<reference evidence="3 4" key="1">
    <citation type="submission" date="2018-09" db="EMBL/GenBank/DDBJ databases">
        <title>Draft genome of Simplicispira sp. NY-02.</title>
        <authorList>
            <person name="Im W.T."/>
        </authorList>
    </citation>
    <scope>NUCLEOTIDE SEQUENCE [LARGE SCALE GENOMIC DNA]</scope>
    <source>
        <strain evidence="3 4">NY-02</strain>
    </source>
</reference>
<keyword evidence="1" id="KW-0472">Membrane</keyword>
<proteinExistence type="predicted"/>
<dbReference type="Proteomes" id="UP000266302">
    <property type="component" value="Unassembled WGS sequence"/>
</dbReference>
<dbReference type="PANTHER" id="PTHR33371:SF4">
    <property type="entry name" value="INTERMEMBRANE PHOSPHOLIPID TRANSPORT SYSTEM BINDING PROTEIN MLAD"/>
    <property type="match status" value="1"/>
</dbReference>
<dbReference type="RefSeq" id="WP_119107957.1">
    <property type="nucleotide sequence ID" value="NZ_QXJC01000001.1"/>
</dbReference>
<evidence type="ECO:0000259" key="2">
    <source>
        <dbReference type="Pfam" id="PF02470"/>
    </source>
</evidence>